<accession>A0AAV7N3B4</accession>
<evidence type="ECO:0000313" key="1">
    <source>
        <dbReference type="EMBL" id="KAJ1109934.1"/>
    </source>
</evidence>
<reference evidence="1" key="1">
    <citation type="journal article" date="2022" name="bioRxiv">
        <title>Sequencing and chromosome-scale assembly of the giantPleurodeles waltlgenome.</title>
        <authorList>
            <person name="Brown T."/>
            <person name="Elewa A."/>
            <person name="Iarovenko S."/>
            <person name="Subramanian E."/>
            <person name="Araus A.J."/>
            <person name="Petzold A."/>
            <person name="Susuki M."/>
            <person name="Suzuki K.-i.T."/>
            <person name="Hayashi T."/>
            <person name="Toyoda A."/>
            <person name="Oliveira C."/>
            <person name="Osipova E."/>
            <person name="Leigh N.D."/>
            <person name="Simon A."/>
            <person name="Yun M.H."/>
        </authorList>
    </citation>
    <scope>NUCLEOTIDE SEQUENCE</scope>
    <source>
        <strain evidence="1">20211129_DDA</strain>
        <tissue evidence="1">Liver</tissue>
    </source>
</reference>
<organism evidence="1 2">
    <name type="scientific">Pleurodeles waltl</name>
    <name type="common">Iberian ribbed newt</name>
    <dbReference type="NCBI Taxonomy" id="8319"/>
    <lineage>
        <taxon>Eukaryota</taxon>
        <taxon>Metazoa</taxon>
        <taxon>Chordata</taxon>
        <taxon>Craniata</taxon>
        <taxon>Vertebrata</taxon>
        <taxon>Euteleostomi</taxon>
        <taxon>Amphibia</taxon>
        <taxon>Batrachia</taxon>
        <taxon>Caudata</taxon>
        <taxon>Salamandroidea</taxon>
        <taxon>Salamandridae</taxon>
        <taxon>Pleurodelinae</taxon>
        <taxon>Pleurodeles</taxon>
    </lineage>
</organism>
<proteinExistence type="predicted"/>
<gene>
    <name evidence="1" type="ORF">NDU88_007291</name>
</gene>
<sequence>MKPGLRTGRSATICGRVRPDRVLPLTSGTPEVGQTFTITGKRKASPIKVAPMEKDVMAPRKAHEGLYLDYSTEGNLLNSILSKYDLVFMQCKLVYPVEGFPVQEEEAHNWTSVRRGLLLVDGAPKRLQLRLVVQDSQPLAAHAHKPTLRPPFSSECTVH</sequence>
<dbReference type="Proteomes" id="UP001066276">
    <property type="component" value="Chromosome 9"/>
</dbReference>
<comment type="caution">
    <text evidence="1">The sequence shown here is derived from an EMBL/GenBank/DDBJ whole genome shotgun (WGS) entry which is preliminary data.</text>
</comment>
<dbReference type="EMBL" id="JANPWB010000013">
    <property type="protein sequence ID" value="KAJ1109934.1"/>
    <property type="molecule type" value="Genomic_DNA"/>
</dbReference>
<keyword evidence="2" id="KW-1185">Reference proteome</keyword>
<dbReference type="AlphaFoldDB" id="A0AAV7N3B4"/>
<protein>
    <submittedName>
        <fullName evidence="1">Uncharacterized protein</fullName>
    </submittedName>
</protein>
<evidence type="ECO:0000313" key="2">
    <source>
        <dbReference type="Proteomes" id="UP001066276"/>
    </source>
</evidence>
<name>A0AAV7N3B4_PLEWA</name>